<dbReference type="InterPro" id="IPR008948">
    <property type="entry name" value="L-Aspartase-like"/>
</dbReference>
<keyword evidence="3" id="KW-1185">Reference proteome</keyword>
<evidence type="ECO:0000313" key="3">
    <source>
        <dbReference type="Proteomes" id="UP000682111"/>
    </source>
</evidence>
<accession>A0A919WKK7</accession>
<comment type="caution">
    <text evidence="2">The sequence shown here is derived from an EMBL/GenBank/DDBJ whole genome shotgun (WGS) entry which is preliminary data.</text>
</comment>
<dbReference type="EMBL" id="BORC01000008">
    <property type="protein sequence ID" value="GIN63806.1"/>
    <property type="molecule type" value="Genomic_DNA"/>
</dbReference>
<keyword evidence="1" id="KW-0456">Lyase</keyword>
<dbReference type="Proteomes" id="UP000682111">
    <property type="component" value="Unassembled WGS sequence"/>
</dbReference>
<dbReference type="AlphaFoldDB" id="A0A919WKK7"/>
<reference evidence="2" key="1">
    <citation type="submission" date="2021-03" db="EMBL/GenBank/DDBJ databases">
        <title>Antimicrobial resistance genes in bacteria isolated from Japanese honey, and their potential for conferring macrolide and lincosamide resistance in the American foulbrood pathogen Paenibacillus larvae.</title>
        <authorList>
            <person name="Okamoto M."/>
            <person name="Kumagai M."/>
            <person name="Kanamori H."/>
            <person name="Takamatsu D."/>
        </authorList>
    </citation>
    <scope>NUCLEOTIDE SEQUENCE</scope>
    <source>
        <strain evidence="2">J27TS8</strain>
    </source>
</reference>
<proteinExistence type="predicted"/>
<name>A0A919WKK7_9BACI</name>
<protein>
    <recommendedName>
        <fullName evidence="4">Aspartate ammonia-lyase</fullName>
    </recommendedName>
</protein>
<dbReference type="InterPro" id="IPR024083">
    <property type="entry name" value="Fumarase/histidase_N"/>
</dbReference>
<evidence type="ECO:0000256" key="1">
    <source>
        <dbReference type="ARBA" id="ARBA00023239"/>
    </source>
</evidence>
<gene>
    <name evidence="2" type="ORF">J27TS8_37990</name>
</gene>
<evidence type="ECO:0008006" key="4">
    <source>
        <dbReference type="Google" id="ProtNLM"/>
    </source>
</evidence>
<dbReference type="Gene3D" id="1.10.275.10">
    <property type="entry name" value="Fumarase/aspartase (N-terminal domain)"/>
    <property type="match status" value="1"/>
</dbReference>
<evidence type="ECO:0000313" key="2">
    <source>
        <dbReference type="EMBL" id="GIN63806.1"/>
    </source>
</evidence>
<dbReference type="RefSeq" id="WP_306428721.1">
    <property type="nucleotide sequence ID" value="NZ_BORC01000008.1"/>
</dbReference>
<dbReference type="SUPFAM" id="SSF48557">
    <property type="entry name" value="L-aspartase-like"/>
    <property type="match status" value="1"/>
</dbReference>
<organism evidence="2 3">
    <name type="scientific">Robertmurraya siralis</name>
    <dbReference type="NCBI Taxonomy" id="77777"/>
    <lineage>
        <taxon>Bacteria</taxon>
        <taxon>Bacillati</taxon>
        <taxon>Bacillota</taxon>
        <taxon>Bacilli</taxon>
        <taxon>Bacillales</taxon>
        <taxon>Bacillaceae</taxon>
        <taxon>Robertmurraya</taxon>
    </lineage>
</organism>
<dbReference type="GO" id="GO:0016829">
    <property type="term" value="F:lyase activity"/>
    <property type="evidence" value="ECO:0007669"/>
    <property type="project" value="UniProtKB-KW"/>
</dbReference>
<sequence length="60" mass="7009">MDAEKQYRMENDPLGNIMVPSSAYYGSQTQRAVENFQISGLRFPRPLLKLKELLKLRPRL</sequence>